<dbReference type="GO" id="GO:1900376">
    <property type="term" value="P:regulation of secondary metabolite biosynthetic process"/>
    <property type="evidence" value="ECO:0007669"/>
    <property type="project" value="TreeGrafter"/>
</dbReference>
<feature type="binding site" evidence="7">
    <location>
        <position position="135"/>
    </location>
    <ligand>
        <name>Zn(2+)</name>
        <dbReference type="ChEBI" id="CHEBI:29105"/>
    </ligand>
</feature>
<proteinExistence type="inferred from homology"/>
<feature type="binding site" evidence="7">
    <location>
        <position position="96"/>
    </location>
    <ligand>
        <name>Zn(2+)</name>
        <dbReference type="ChEBI" id="CHEBI:29105"/>
    </ligand>
</feature>
<dbReference type="PANTHER" id="PTHR33202:SF8">
    <property type="entry name" value="PEROXIDE-RESPONSIVE REPRESSOR PERR"/>
    <property type="match status" value="1"/>
</dbReference>
<comment type="similarity">
    <text evidence="1">Belongs to the Fur family.</text>
</comment>
<evidence type="ECO:0000256" key="1">
    <source>
        <dbReference type="ARBA" id="ARBA00007957"/>
    </source>
</evidence>
<name>A0A9D2FYF5_9BACT</name>
<keyword evidence="3 7" id="KW-0862">Zinc</keyword>
<dbReference type="Gene3D" id="1.10.10.10">
    <property type="entry name" value="Winged helix-like DNA-binding domain superfamily/Winged helix DNA-binding domain"/>
    <property type="match status" value="1"/>
</dbReference>
<evidence type="ECO:0000313" key="9">
    <source>
        <dbReference type="Proteomes" id="UP000824055"/>
    </source>
</evidence>
<dbReference type="InterPro" id="IPR043135">
    <property type="entry name" value="Fur_C"/>
</dbReference>
<dbReference type="PANTHER" id="PTHR33202">
    <property type="entry name" value="ZINC UPTAKE REGULATION PROTEIN"/>
    <property type="match status" value="1"/>
</dbReference>
<keyword evidence="5" id="KW-0238">DNA-binding</keyword>
<evidence type="ECO:0000256" key="7">
    <source>
        <dbReference type="PIRSR" id="PIRSR602481-1"/>
    </source>
</evidence>
<dbReference type="Gene3D" id="3.30.1490.190">
    <property type="match status" value="1"/>
</dbReference>
<dbReference type="GO" id="GO:0003700">
    <property type="term" value="F:DNA-binding transcription factor activity"/>
    <property type="evidence" value="ECO:0007669"/>
    <property type="project" value="InterPro"/>
</dbReference>
<dbReference type="Pfam" id="PF01475">
    <property type="entry name" value="FUR"/>
    <property type="match status" value="1"/>
</dbReference>
<dbReference type="AlphaFoldDB" id="A0A9D2FYF5"/>
<comment type="cofactor">
    <cofactor evidence="7">
        <name>Zn(2+)</name>
        <dbReference type="ChEBI" id="CHEBI:29105"/>
    </cofactor>
    <text evidence="7">Binds 1 zinc ion per subunit.</text>
</comment>
<keyword evidence="4" id="KW-0805">Transcription regulation</keyword>
<dbReference type="InterPro" id="IPR036390">
    <property type="entry name" value="WH_DNA-bd_sf"/>
</dbReference>
<feature type="binding site" evidence="7">
    <location>
        <position position="132"/>
    </location>
    <ligand>
        <name>Zn(2+)</name>
        <dbReference type="ChEBI" id="CHEBI:29105"/>
    </ligand>
</feature>
<dbReference type="CDD" id="cd07153">
    <property type="entry name" value="Fur_like"/>
    <property type="match status" value="1"/>
</dbReference>
<sequence>MTEKEALHRLARGGIRPSLQRLAIMEYLLTHRTHPTVDDVYSGLCGRISTLSKTTVYNTLRMFAERQVATMITIDDHHVCYDGDIHPHVHFFCRNCGKVYDLMEEEAPRHESPLKVEGHLVEEQQLYYKGICKNCLEERGMTH</sequence>
<dbReference type="EMBL" id="DXBE01000029">
    <property type="protein sequence ID" value="HIZ68952.1"/>
    <property type="molecule type" value="Genomic_DNA"/>
</dbReference>
<reference evidence="8" key="1">
    <citation type="journal article" date="2021" name="PeerJ">
        <title>Extensive microbial diversity within the chicken gut microbiome revealed by metagenomics and culture.</title>
        <authorList>
            <person name="Gilroy R."/>
            <person name="Ravi A."/>
            <person name="Getino M."/>
            <person name="Pursley I."/>
            <person name="Horton D.L."/>
            <person name="Alikhan N.F."/>
            <person name="Baker D."/>
            <person name="Gharbi K."/>
            <person name="Hall N."/>
            <person name="Watson M."/>
            <person name="Adriaenssens E.M."/>
            <person name="Foster-Nyarko E."/>
            <person name="Jarju S."/>
            <person name="Secka A."/>
            <person name="Antonio M."/>
            <person name="Oren A."/>
            <person name="Chaudhuri R.R."/>
            <person name="La Ragione R."/>
            <person name="Hildebrand F."/>
            <person name="Pallen M.J."/>
        </authorList>
    </citation>
    <scope>NUCLEOTIDE SEQUENCE</scope>
    <source>
        <strain evidence="8">ChiHecec3B27-8219</strain>
    </source>
</reference>
<keyword evidence="6" id="KW-0804">Transcription</keyword>
<evidence type="ECO:0000256" key="2">
    <source>
        <dbReference type="ARBA" id="ARBA00022491"/>
    </source>
</evidence>
<evidence type="ECO:0000256" key="5">
    <source>
        <dbReference type="ARBA" id="ARBA00023125"/>
    </source>
</evidence>
<evidence type="ECO:0000256" key="6">
    <source>
        <dbReference type="ARBA" id="ARBA00023163"/>
    </source>
</evidence>
<keyword evidence="7" id="KW-0479">Metal-binding</keyword>
<accession>A0A9D2FYF5</accession>
<evidence type="ECO:0000256" key="4">
    <source>
        <dbReference type="ARBA" id="ARBA00023015"/>
    </source>
</evidence>
<comment type="caution">
    <text evidence="8">The sequence shown here is derived from an EMBL/GenBank/DDBJ whole genome shotgun (WGS) entry which is preliminary data.</text>
</comment>
<dbReference type="GO" id="GO:0045892">
    <property type="term" value="P:negative regulation of DNA-templated transcription"/>
    <property type="evidence" value="ECO:0007669"/>
    <property type="project" value="TreeGrafter"/>
</dbReference>
<dbReference type="InterPro" id="IPR002481">
    <property type="entry name" value="FUR"/>
</dbReference>
<keyword evidence="2" id="KW-0678">Repressor</keyword>
<dbReference type="SUPFAM" id="SSF46785">
    <property type="entry name" value="Winged helix' DNA-binding domain"/>
    <property type="match status" value="1"/>
</dbReference>
<dbReference type="Proteomes" id="UP000824055">
    <property type="component" value="Unassembled WGS sequence"/>
</dbReference>
<feature type="binding site" evidence="7">
    <location>
        <position position="93"/>
    </location>
    <ligand>
        <name>Zn(2+)</name>
        <dbReference type="ChEBI" id="CHEBI:29105"/>
    </ligand>
</feature>
<gene>
    <name evidence="8" type="ORF">H9966_03570</name>
</gene>
<reference evidence="8" key="2">
    <citation type="submission" date="2021-04" db="EMBL/GenBank/DDBJ databases">
        <authorList>
            <person name="Gilroy R."/>
        </authorList>
    </citation>
    <scope>NUCLEOTIDE SEQUENCE</scope>
    <source>
        <strain evidence="8">ChiHecec3B27-8219</strain>
    </source>
</reference>
<dbReference type="GO" id="GO:0000976">
    <property type="term" value="F:transcription cis-regulatory region binding"/>
    <property type="evidence" value="ECO:0007669"/>
    <property type="project" value="TreeGrafter"/>
</dbReference>
<evidence type="ECO:0000313" key="8">
    <source>
        <dbReference type="EMBL" id="HIZ68952.1"/>
    </source>
</evidence>
<dbReference type="InterPro" id="IPR036388">
    <property type="entry name" value="WH-like_DNA-bd_sf"/>
</dbReference>
<protein>
    <submittedName>
        <fullName evidence="8">Transcriptional repressor</fullName>
    </submittedName>
</protein>
<evidence type="ECO:0000256" key="3">
    <source>
        <dbReference type="ARBA" id="ARBA00022833"/>
    </source>
</evidence>
<dbReference type="GO" id="GO:0008270">
    <property type="term" value="F:zinc ion binding"/>
    <property type="evidence" value="ECO:0007669"/>
    <property type="project" value="TreeGrafter"/>
</dbReference>
<organism evidence="8 9">
    <name type="scientific">Candidatus Prevotella avicola</name>
    <dbReference type="NCBI Taxonomy" id="2838738"/>
    <lineage>
        <taxon>Bacteria</taxon>
        <taxon>Pseudomonadati</taxon>
        <taxon>Bacteroidota</taxon>
        <taxon>Bacteroidia</taxon>
        <taxon>Bacteroidales</taxon>
        <taxon>Prevotellaceae</taxon>
        <taxon>Prevotella</taxon>
    </lineage>
</organism>